<sequence length="107" mass="11321">MHVIGISTDTKPPGKAKNGGPNNNPLNPQRSNRQTNTLPNTPVYASPPSTLRGYFSSDTAETDTMEARLDSASRPAEREALAGNSVGRRLDRAVGHVLDPVRGGKAA</sequence>
<reference evidence="2" key="1">
    <citation type="submission" date="2023-04" db="EMBL/GenBank/DDBJ databases">
        <title>Phytophthora lilii NBRC 32176.</title>
        <authorList>
            <person name="Ichikawa N."/>
            <person name="Sato H."/>
            <person name="Tonouchi N."/>
        </authorList>
    </citation>
    <scope>NUCLEOTIDE SEQUENCE</scope>
    <source>
        <strain evidence="2">NBRC 32176</strain>
    </source>
</reference>
<evidence type="ECO:0000313" key="3">
    <source>
        <dbReference type="Proteomes" id="UP001165083"/>
    </source>
</evidence>
<feature type="compositionally biased region" description="Polar residues" evidence="1">
    <location>
        <begin position="29"/>
        <end position="40"/>
    </location>
</feature>
<dbReference type="AlphaFoldDB" id="A0A9W7CLF4"/>
<feature type="compositionally biased region" description="Low complexity" evidence="1">
    <location>
        <begin position="11"/>
        <end position="28"/>
    </location>
</feature>
<accession>A0A9W7CLF4</accession>
<feature type="compositionally biased region" description="Basic and acidic residues" evidence="1">
    <location>
        <begin position="65"/>
        <end position="80"/>
    </location>
</feature>
<evidence type="ECO:0000256" key="1">
    <source>
        <dbReference type="SAM" id="MobiDB-lite"/>
    </source>
</evidence>
<dbReference type="EMBL" id="BSXW01001120">
    <property type="protein sequence ID" value="GMF33856.1"/>
    <property type="molecule type" value="Genomic_DNA"/>
</dbReference>
<name>A0A9W7CLF4_9STRA</name>
<dbReference type="Proteomes" id="UP001165083">
    <property type="component" value="Unassembled WGS sequence"/>
</dbReference>
<organism evidence="2 3">
    <name type="scientific">Phytophthora lilii</name>
    <dbReference type="NCBI Taxonomy" id="2077276"/>
    <lineage>
        <taxon>Eukaryota</taxon>
        <taxon>Sar</taxon>
        <taxon>Stramenopiles</taxon>
        <taxon>Oomycota</taxon>
        <taxon>Peronosporomycetes</taxon>
        <taxon>Peronosporales</taxon>
        <taxon>Peronosporaceae</taxon>
        <taxon>Phytophthora</taxon>
    </lineage>
</organism>
<evidence type="ECO:0000313" key="2">
    <source>
        <dbReference type="EMBL" id="GMF33856.1"/>
    </source>
</evidence>
<feature type="region of interest" description="Disordered" evidence="1">
    <location>
        <begin position="1"/>
        <end position="107"/>
    </location>
</feature>
<protein>
    <submittedName>
        <fullName evidence="2">Unnamed protein product</fullName>
    </submittedName>
</protein>
<keyword evidence="3" id="KW-1185">Reference proteome</keyword>
<proteinExistence type="predicted"/>
<gene>
    <name evidence="2" type="ORF">Plil01_001442600</name>
</gene>
<comment type="caution">
    <text evidence="2">The sequence shown here is derived from an EMBL/GenBank/DDBJ whole genome shotgun (WGS) entry which is preliminary data.</text>
</comment>